<comment type="cofactor">
    <cofactor evidence="2">
        <name>Mg(2+)</name>
        <dbReference type="ChEBI" id="CHEBI:18420"/>
    </cofactor>
</comment>
<dbReference type="SUPFAM" id="SSF144052">
    <property type="entry name" value="Thermophilic metalloprotease-like"/>
    <property type="match status" value="1"/>
</dbReference>
<comment type="similarity">
    <text evidence="4">Belongs to the peptidase M29 family.</text>
</comment>
<dbReference type="EMBL" id="CP118246">
    <property type="protein sequence ID" value="WDR02279.1"/>
    <property type="molecule type" value="Genomic_DNA"/>
</dbReference>
<evidence type="ECO:0000313" key="11">
    <source>
        <dbReference type="Proteomes" id="UP001220530"/>
    </source>
</evidence>
<dbReference type="Proteomes" id="UP001220530">
    <property type="component" value="Chromosome"/>
</dbReference>
<evidence type="ECO:0000256" key="6">
    <source>
        <dbReference type="ARBA" id="ARBA00022670"/>
    </source>
</evidence>
<dbReference type="Pfam" id="PF02073">
    <property type="entry name" value="Peptidase_M29"/>
    <property type="match status" value="1"/>
</dbReference>
<proteinExistence type="inferred from homology"/>
<comment type="cofactor">
    <cofactor evidence="3">
        <name>Zn(2+)</name>
        <dbReference type="ChEBI" id="CHEBI:29105"/>
    </cofactor>
</comment>
<dbReference type="PANTHER" id="PTHR34448">
    <property type="entry name" value="AMINOPEPTIDASE"/>
    <property type="match status" value="1"/>
</dbReference>
<evidence type="ECO:0000256" key="8">
    <source>
        <dbReference type="ARBA" id="ARBA00022801"/>
    </source>
</evidence>
<evidence type="ECO:0000256" key="3">
    <source>
        <dbReference type="ARBA" id="ARBA00001947"/>
    </source>
</evidence>
<protein>
    <submittedName>
        <fullName evidence="10">Aminopeptidase</fullName>
    </submittedName>
</protein>
<sequence length="413" mass="44504">MSATTPIDPVKLDKLAQVAIKVGLQLAEGQDLVMTAPMTAAPLVRRITEHAYKAGAGLVTTFYSDEEATLARYKHANDASFDKAAGWLYKGMAEAFSNNAARLAIAGDNPMMLAGQDTDKVSRANRANSAAYKPALQKITGFDINWNIVSYPSQAWAKLVFPNDSEDVAVGKLADAIFAASRVDQDDPIAAWKTHNANLKQRWTWLNEMNFASLHYTGPGTDLTIGLADGHQWKGGASEAKNGITCNPNIPTEEVFTTPHKMRVDGHVAATKPLSHNGSLIEKMQARFEGGRLVELKASKGQDVFNKVLDTDEGGRRLGEVALVPHSSPISASGLLFFNTLYDENAACHIAMGQCYADCFVGGKSLTPEQIAAKGGNTSNIHIDWMIGSDKIDIDGIKADGSIVPVFRKGEWA</sequence>
<dbReference type="InterPro" id="IPR000787">
    <property type="entry name" value="Peptidase_M29"/>
</dbReference>
<evidence type="ECO:0000313" key="10">
    <source>
        <dbReference type="EMBL" id="WDR02279.1"/>
    </source>
</evidence>
<dbReference type="PRINTS" id="PR00919">
    <property type="entry name" value="THERMOPTASE"/>
</dbReference>
<dbReference type="GO" id="GO:0004177">
    <property type="term" value="F:aminopeptidase activity"/>
    <property type="evidence" value="ECO:0007669"/>
    <property type="project" value="UniProtKB-KW"/>
</dbReference>
<keyword evidence="5 10" id="KW-0031">Aminopeptidase</keyword>
<reference evidence="10 11" key="1">
    <citation type="submission" date="2023-02" db="EMBL/GenBank/DDBJ databases">
        <title>Devosia algicola sp. nov., isolated from the phycosphere of marine algae.</title>
        <authorList>
            <person name="Kim J.M."/>
            <person name="Lee J.K."/>
            <person name="Choi B.J."/>
            <person name="Bayburt H."/>
            <person name="Jeon C.O."/>
        </authorList>
    </citation>
    <scope>NUCLEOTIDE SEQUENCE [LARGE SCALE GENOMIC DNA]</scope>
    <source>
        <strain evidence="10 11">G20-9</strain>
    </source>
</reference>
<name>A0ABY7YLW2_9HYPH</name>
<dbReference type="Gene3D" id="3.40.1830.10">
    <property type="entry name" value="Thermophilic metalloprotease (M29)"/>
    <property type="match status" value="1"/>
</dbReference>
<evidence type="ECO:0000256" key="5">
    <source>
        <dbReference type="ARBA" id="ARBA00022438"/>
    </source>
</evidence>
<dbReference type="PANTHER" id="PTHR34448:SF3">
    <property type="entry name" value="AMINOPEPTIDASE AMPS"/>
    <property type="match status" value="1"/>
</dbReference>
<evidence type="ECO:0000256" key="2">
    <source>
        <dbReference type="ARBA" id="ARBA00001946"/>
    </source>
</evidence>
<evidence type="ECO:0000256" key="7">
    <source>
        <dbReference type="ARBA" id="ARBA00022723"/>
    </source>
</evidence>
<organism evidence="10 11">
    <name type="scientific">Devosia algicola</name>
    <dbReference type="NCBI Taxonomy" id="3026418"/>
    <lineage>
        <taxon>Bacteria</taxon>
        <taxon>Pseudomonadati</taxon>
        <taxon>Pseudomonadota</taxon>
        <taxon>Alphaproteobacteria</taxon>
        <taxon>Hyphomicrobiales</taxon>
        <taxon>Devosiaceae</taxon>
        <taxon>Devosia</taxon>
    </lineage>
</organism>
<keyword evidence="7" id="KW-0479">Metal-binding</keyword>
<evidence type="ECO:0000256" key="4">
    <source>
        <dbReference type="ARBA" id="ARBA00008236"/>
    </source>
</evidence>
<evidence type="ECO:0000256" key="1">
    <source>
        <dbReference type="ARBA" id="ARBA00001941"/>
    </source>
</evidence>
<dbReference type="InterPro" id="IPR035097">
    <property type="entry name" value="M29_N-terminal"/>
</dbReference>
<comment type="cofactor">
    <cofactor evidence="1">
        <name>Co(2+)</name>
        <dbReference type="ChEBI" id="CHEBI:48828"/>
    </cofactor>
</comment>
<keyword evidence="6" id="KW-0645">Protease</keyword>
<dbReference type="RefSeq" id="WP_282218684.1">
    <property type="nucleotide sequence ID" value="NZ_CP118246.1"/>
</dbReference>
<accession>A0ABY7YLW2</accession>
<gene>
    <name evidence="10" type="ORF">PSQ19_16845</name>
</gene>
<keyword evidence="11" id="KW-1185">Reference proteome</keyword>
<evidence type="ECO:0000256" key="9">
    <source>
        <dbReference type="ARBA" id="ARBA00023049"/>
    </source>
</evidence>
<dbReference type="InterPro" id="IPR052170">
    <property type="entry name" value="M29_Exopeptidase"/>
</dbReference>
<keyword evidence="9" id="KW-0482">Metalloprotease</keyword>
<keyword evidence="8" id="KW-0378">Hydrolase</keyword>